<gene>
    <name evidence="9" type="ORF">SAMN05518683_1012</name>
</gene>
<keyword evidence="5 7" id="KW-1133">Transmembrane helix</keyword>
<evidence type="ECO:0000256" key="4">
    <source>
        <dbReference type="ARBA" id="ARBA00022692"/>
    </source>
</evidence>
<keyword evidence="3" id="KW-1003">Cell membrane</keyword>
<feature type="transmembrane region" description="Helical" evidence="7">
    <location>
        <begin position="137"/>
        <end position="160"/>
    </location>
</feature>
<feature type="transmembrane region" description="Helical" evidence="7">
    <location>
        <begin position="239"/>
        <end position="260"/>
    </location>
</feature>
<evidence type="ECO:0000313" key="9">
    <source>
        <dbReference type="EMBL" id="SFO89048.1"/>
    </source>
</evidence>
<dbReference type="PANTHER" id="PTHR43744:SF3">
    <property type="entry name" value="LACTOSE TRANSPORT SYSTEM PERMEASE PROTEIN LACG"/>
    <property type="match status" value="1"/>
</dbReference>
<feature type="transmembrane region" description="Helical" evidence="7">
    <location>
        <begin position="12"/>
        <end position="34"/>
    </location>
</feature>
<dbReference type="OrthoDB" id="9771544at2"/>
<keyword evidence="2 7" id="KW-0813">Transport</keyword>
<evidence type="ECO:0000256" key="7">
    <source>
        <dbReference type="RuleBase" id="RU363032"/>
    </source>
</evidence>
<dbReference type="Pfam" id="PF00528">
    <property type="entry name" value="BPD_transp_1"/>
    <property type="match status" value="1"/>
</dbReference>
<dbReference type="STRING" id="1884432.SAMN05518683_1012"/>
<dbReference type="CDD" id="cd06261">
    <property type="entry name" value="TM_PBP2"/>
    <property type="match status" value="1"/>
</dbReference>
<evidence type="ECO:0000259" key="8">
    <source>
        <dbReference type="PROSITE" id="PS50928"/>
    </source>
</evidence>
<dbReference type="Proteomes" id="UP000198892">
    <property type="component" value="Unassembled WGS sequence"/>
</dbReference>
<evidence type="ECO:0000256" key="6">
    <source>
        <dbReference type="ARBA" id="ARBA00023136"/>
    </source>
</evidence>
<feature type="transmembrane region" description="Helical" evidence="7">
    <location>
        <begin position="181"/>
        <end position="206"/>
    </location>
</feature>
<dbReference type="PROSITE" id="PS50928">
    <property type="entry name" value="ABC_TM1"/>
    <property type="match status" value="1"/>
</dbReference>
<reference evidence="10" key="1">
    <citation type="submission" date="2016-10" db="EMBL/GenBank/DDBJ databases">
        <authorList>
            <person name="Varghese N."/>
            <person name="Submissions S."/>
        </authorList>
    </citation>
    <scope>NUCLEOTIDE SEQUENCE [LARGE SCALE GENOMIC DNA]</scope>
    <source>
        <strain evidence="10">S7</strain>
    </source>
</reference>
<keyword evidence="10" id="KW-1185">Reference proteome</keyword>
<dbReference type="PANTHER" id="PTHR43744">
    <property type="entry name" value="ABC TRANSPORTER PERMEASE PROTEIN MG189-RELATED-RELATED"/>
    <property type="match status" value="1"/>
</dbReference>
<proteinExistence type="inferred from homology"/>
<keyword evidence="6 7" id="KW-0472">Membrane</keyword>
<comment type="similarity">
    <text evidence="7">Belongs to the binding-protein-dependent transport system permease family.</text>
</comment>
<dbReference type="EMBL" id="FOXD01000001">
    <property type="protein sequence ID" value="SFO89048.1"/>
    <property type="molecule type" value="Genomic_DNA"/>
</dbReference>
<dbReference type="AlphaFoldDB" id="A0A1I5KVX5"/>
<dbReference type="RefSeq" id="WP_093334600.1">
    <property type="nucleotide sequence ID" value="NZ_FOXD01000001.1"/>
</dbReference>
<dbReference type="GO" id="GO:0005886">
    <property type="term" value="C:plasma membrane"/>
    <property type="evidence" value="ECO:0007669"/>
    <property type="project" value="UniProtKB-SubCell"/>
</dbReference>
<feature type="transmembrane region" description="Helical" evidence="7">
    <location>
        <begin position="103"/>
        <end position="125"/>
    </location>
</feature>
<accession>A0A1I5KVX5</accession>
<evidence type="ECO:0000313" key="10">
    <source>
        <dbReference type="Proteomes" id="UP000198892"/>
    </source>
</evidence>
<protein>
    <submittedName>
        <fullName evidence="9">Raffinose/stachyose/melibiose transport system permease protein</fullName>
    </submittedName>
</protein>
<name>A0A1I5KVX5_9BACI</name>
<organism evidence="9 10">
    <name type="scientific">Salibacterium halotolerans</name>
    <dbReference type="NCBI Taxonomy" id="1884432"/>
    <lineage>
        <taxon>Bacteria</taxon>
        <taxon>Bacillati</taxon>
        <taxon>Bacillota</taxon>
        <taxon>Bacilli</taxon>
        <taxon>Bacillales</taxon>
        <taxon>Bacillaceae</taxon>
    </lineage>
</organism>
<dbReference type="GO" id="GO:0055085">
    <property type="term" value="P:transmembrane transport"/>
    <property type="evidence" value="ECO:0007669"/>
    <property type="project" value="InterPro"/>
</dbReference>
<dbReference type="InterPro" id="IPR035906">
    <property type="entry name" value="MetI-like_sf"/>
</dbReference>
<evidence type="ECO:0000256" key="3">
    <source>
        <dbReference type="ARBA" id="ARBA00022475"/>
    </source>
</evidence>
<sequence length="274" mass="30384">MSSMKVQKCNLNVLALCICLLHLVPFYILITTSFKSSSNFSSMWKLPSSFQFDNFITAWNQASLGTALFNSAFITFFSAVLLIVCGSLAAYPLARKNTKLNKFMYFLFVGVMVIPPLSVLVPLYQMVVDAGLLNTRLIAVLNNTAAFLSMTIFLYTGFIRSTVPKELEEAARIDGAGTLTIFFRVVFPLLKPITATVLIICCVYIWNDFQFALFFLQDENVQTLPVAINSFFGANSTNLHLVAAASIVALLPMTILFLVLQRYFIEGLAQGAVK</sequence>
<dbReference type="SUPFAM" id="SSF161098">
    <property type="entry name" value="MetI-like"/>
    <property type="match status" value="1"/>
</dbReference>
<keyword evidence="4 7" id="KW-0812">Transmembrane</keyword>
<evidence type="ECO:0000256" key="5">
    <source>
        <dbReference type="ARBA" id="ARBA00022989"/>
    </source>
</evidence>
<feature type="domain" description="ABC transmembrane type-1" evidence="8">
    <location>
        <begin position="68"/>
        <end position="260"/>
    </location>
</feature>
<feature type="transmembrane region" description="Helical" evidence="7">
    <location>
        <begin position="67"/>
        <end position="91"/>
    </location>
</feature>
<dbReference type="Gene3D" id="1.10.3720.10">
    <property type="entry name" value="MetI-like"/>
    <property type="match status" value="1"/>
</dbReference>
<evidence type="ECO:0000256" key="2">
    <source>
        <dbReference type="ARBA" id="ARBA00022448"/>
    </source>
</evidence>
<evidence type="ECO:0000256" key="1">
    <source>
        <dbReference type="ARBA" id="ARBA00004651"/>
    </source>
</evidence>
<comment type="subcellular location">
    <subcellularLocation>
        <location evidence="1 7">Cell membrane</location>
        <topology evidence="1 7">Multi-pass membrane protein</topology>
    </subcellularLocation>
</comment>
<dbReference type="InterPro" id="IPR000515">
    <property type="entry name" value="MetI-like"/>
</dbReference>